<evidence type="ECO:0000313" key="3">
    <source>
        <dbReference type="Proteomes" id="UP001596282"/>
    </source>
</evidence>
<dbReference type="EMBL" id="JBHSSC010000042">
    <property type="protein sequence ID" value="MFC6181833.1"/>
    <property type="molecule type" value="Genomic_DNA"/>
</dbReference>
<keyword evidence="1" id="KW-1133">Transmembrane helix</keyword>
<comment type="caution">
    <text evidence="2">The sequence shown here is derived from an EMBL/GenBank/DDBJ whole genome shotgun (WGS) entry which is preliminary data.</text>
</comment>
<proteinExistence type="predicted"/>
<name>A0ABW1S1U9_9LACO</name>
<gene>
    <name evidence="2" type="ORF">ACFP5Y_11410</name>
</gene>
<accession>A0ABW1S1U9</accession>
<evidence type="ECO:0000256" key="1">
    <source>
        <dbReference type="SAM" id="Phobius"/>
    </source>
</evidence>
<protein>
    <submittedName>
        <fullName evidence="2">Ribonuclease G</fullName>
    </submittedName>
</protein>
<keyword evidence="1" id="KW-0812">Transmembrane</keyword>
<dbReference type="RefSeq" id="WP_137627956.1">
    <property type="nucleotide sequence ID" value="NZ_BJDJ01000004.1"/>
</dbReference>
<keyword evidence="1" id="KW-0472">Membrane</keyword>
<sequence length="114" mass="13060">MENTATTATIPDEIKGWNWGAFSFTYLWGIGNRTYLPLFALIPVFSIIWAFVCGFKGNRWAWQNGDYQDVASFKQVQATWNRAGVWAFAVNVLVSILVIIYFQLLITNLGHPFY</sequence>
<dbReference type="Proteomes" id="UP001596282">
    <property type="component" value="Unassembled WGS sequence"/>
</dbReference>
<feature type="transmembrane region" description="Helical" evidence="1">
    <location>
        <begin position="35"/>
        <end position="55"/>
    </location>
</feature>
<feature type="transmembrane region" description="Helical" evidence="1">
    <location>
        <begin position="83"/>
        <end position="106"/>
    </location>
</feature>
<reference evidence="3" key="1">
    <citation type="journal article" date="2019" name="Int. J. Syst. Evol. Microbiol.">
        <title>The Global Catalogue of Microorganisms (GCM) 10K type strain sequencing project: providing services to taxonomists for standard genome sequencing and annotation.</title>
        <authorList>
            <consortium name="The Broad Institute Genomics Platform"/>
            <consortium name="The Broad Institute Genome Sequencing Center for Infectious Disease"/>
            <person name="Wu L."/>
            <person name="Ma J."/>
        </authorList>
    </citation>
    <scope>NUCLEOTIDE SEQUENCE [LARGE SCALE GENOMIC DNA]</scope>
    <source>
        <strain evidence="3">CCM 8933</strain>
    </source>
</reference>
<evidence type="ECO:0000313" key="2">
    <source>
        <dbReference type="EMBL" id="MFC6181833.1"/>
    </source>
</evidence>
<keyword evidence="3" id="KW-1185">Reference proteome</keyword>
<organism evidence="2 3">
    <name type="scientific">Lactiplantibacillus daowaiensis</name>
    <dbReference type="NCBI Taxonomy" id="2559918"/>
    <lineage>
        <taxon>Bacteria</taxon>
        <taxon>Bacillati</taxon>
        <taxon>Bacillota</taxon>
        <taxon>Bacilli</taxon>
        <taxon>Lactobacillales</taxon>
        <taxon>Lactobacillaceae</taxon>
        <taxon>Lactiplantibacillus</taxon>
    </lineage>
</organism>